<feature type="region of interest" description="Disordered" evidence="1">
    <location>
        <begin position="48"/>
        <end position="67"/>
    </location>
</feature>
<keyword evidence="3" id="KW-1185">Reference proteome</keyword>
<sequence length="67" mass="7582">MPIGAAFVVHRSESDVKEPFALMQTHLTNALARKQAAEKSKEIKQRYHTKLKSTERQLSTCTSNLQP</sequence>
<protein>
    <submittedName>
        <fullName evidence="2">Uncharacterized protein</fullName>
    </submittedName>
</protein>
<evidence type="ECO:0000313" key="3">
    <source>
        <dbReference type="Proteomes" id="UP000029228"/>
    </source>
</evidence>
<accession>A0A090RST1</accession>
<dbReference type="EMBL" id="BBMR01000002">
    <property type="protein sequence ID" value="GAL18346.1"/>
    <property type="molecule type" value="Genomic_DNA"/>
</dbReference>
<reference evidence="2 3" key="1">
    <citation type="submission" date="2014-09" db="EMBL/GenBank/DDBJ databases">
        <title>Vibrio maritimus JCM 19235. (C45) whole genome shotgun sequence.</title>
        <authorList>
            <person name="Sawabe T."/>
            <person name="Meirelles P."/>
            <person name="Nakanishi M."/>
            <person name="Sayaka M."/>
            <person name="Hattori M."/>
            <person name="Ohkuma M."/>
        </authorList>
    </citation>
    <scope>NUCLEOTIDE SEQUENCE [LARGE SCALE GENOMIC DNA]</scope>
    <source>
        <strain evidence="3">JCM19235</strain>
    </source>
</reference>
<reference evidence="2 3" key="2">
    <citation type="submission" date="2014-09" db="EMBL/GenBank/DDBJ databases">
        <authorList>
            <consortium name="NBRP consortium"/>
            <person name="Sawabe T."/>
            <person name="Meirelles P."/>
            <person name="Nakanishi M."/>
            <person name="Sayaka M."/>
            <person name="Hattori M."/>
            <person name="Ohkuma M."/>
        </authorList>
    </citation>
    <scope>NUCLEOTIDE SEQUENCE [LARGE SCALE GENOMIC DNA]</scope>
    <source>
        <strain evidence="3">JCM19235</strain>
    </source>
</reference>
<dbReference type="Proteomes" id="UP000029228">
    <property type="component" value="Unassembled WGS sequence"/>
</dbReference>
<evidence type="ECO:0000256" key="1">
    <source>
        <dbReference type="SAM" id="MobiDB-lite"/>
    </source>
</evidence>
<proteinExistence type="predicted"/>
<dbReference type="STRING" id="990268.JCM19235_6899"/>
<gene>
    <name evidence="2" type="ORF">JCM19235_6899</name>
</gene>
<comment type="caution">
    <text evidence="2">The sequence shown here is derived from an EMBL/GenBank/DDBJ whole genome shotgun (WGS) entry which is preliminary data.</text>
</comment>
<feature type="compositionally biased region" description="Polar residues" evidence="1">
    <location>
        <begin position="56"/>
        <end position="67"/>
    </location>
</feature>
<organism evidence="2 3">
    <name type="scientific">Vibrio maritimus</name>
    <dbReference type="NCBI Taxonomy" id="990268"/>
    <lineage>
        <taxon>Bacteria</taxon>
        <taxon>Pseudomonadati</taxon>
        <taxon>Pseudomonadota</taxon>
        <taxon>Gammaproteobacteria</taxon>
        <taxon>Vibrionales</taxon>
        <taxon>Vibrionaceae</taxon>
        <taxon>Vibrio</taxon>
    </lineage>
</organism>
<evidence type="ECO:0000313" key="2">
    <source>
        <dbReference type="EMBL" id="GAL18346.1"/>
    </source>
</evidence>
<dbReference type="AlphaFoldDB" id="A0A090RST1"/>
<name>A0A090RST1_9VIBR</name>